<dbReference type="Pfam" id="PF00005">
    <property type="entry name" value="ABC_tran"/>
    <property type="match status" value="1"/>
</dbReference>
<keyword evidence="4" id="KW-0067">ATP-binding</keyword>
<dbReference type="GO" id="GO:0005886">
    <property type="term" value="C:plasma membrane"/>
    <property type="evidence" value="ECO:0007669"/>
    <property type="project" value="UniProtKB-SubCell"/>
</dbReference>
<feature type="transmembrane region" description="Helical" evidence="7">
    <location>
        <begin position="236"/>
        <end position="263"/>
    </location>
</feature>
<dbReference type="GO" id="GO:0016887">
    <property type="term" value="F:ATP hydrolysis activity"/>
    <property type="evidence" value="ECO:0007669"/>
    <property type="project" value="InterPro"/>
</dbReference>
<dbReference type="PANTHER" id="PTHR24221">
    <property type="entry name" value="ATP-BINDING CASSETTE SUB-FAMILY B"/>
    <property type="match status" value="1"/>
</dbReference>
<sequence length="576" mass="62122">MFWEVVRYTPGLFALDLVLQLFRSGIPLIPGLIVREVLNELSDGSSVDGAVDTAVWLLLAFLVGAVLARLTALLFCVAVDETCEARGQGLLVRNGFSRILAAPGAQRPRHARGDLVSRLTGDSRSVSQVVVYTFMVIGAGFQAALALVVMFSIDPLVTLVVCVPMAAGGVLITIASVRIRKYHAQSREAAGDVSAFLGEMYNSVRTIQLGNAQSRVLGRFRELNESRRRRTLKSRLFTDVFLGSVWTNTSTLATGVVLVLAAQGFGSGRFTVGDLALFVVYVGWTSDFTALFSQNLALFKQSAASVKRLTDAVPGPPDELVAHRVPDVPEPERVALSRLSVTGLTHRFDGGGGVSEVDFEVARGEFVVITGRVGAGKTTLLRTVLGLLPRQAGTVTWNGTEVDELVPPLTAYTPQLPHLTSETVRDNILEGLPADRRHLDLAVHSAVLERDLSALDDGLDTLLGPKGAKLSGGQAQRVAAARMFARDPELLVFDDVSSALDVDTERQLWERLFARAGVTCLAVSHRRAAFERASRIVVLRAGRVHAVGTLADLLAGDAEMRHLWQADTRQSAMAQE</sequence>
<dbReference type="InterPro" id="IPR003439">
    <property type="entry name" value="ABC_transporter-like_ATP-bd"/>
</dbReference>
<dbReference type="Gene3D" id="3.40.50.300">
    <property type="entry name" value="P-loop containing nucleotide triphosphate hydrolases"/>
    <property type="match status" value="1"/>
</dbReference>
<evidence type="ECO:0000256" key="3">
    <source>
        <dbReference type="ARBA" id="ARBA00022741"/>
    </source>
</evidence>
<keyword evidence="5 7" id="KW-1133">Transmembrane helix</keyword>
<evidence type="ECO:0000313" key="10">
    <source>
        <dbReference type="EMBL" id="OLF09872.1"/>
    </source>
</evidence>
<feature type="transmembrane region" description="Helical" evidence="7">
    <location>
        <begin position="54"/>
        <end position="79"/>
    </location>
</feature>
<proteinExistence type="predicted"/>
<dbReference type="SUPFAM" id="SSF90123">
    <property type="entry name" value="ABC transporter transmembrane region"/>
    <property type="match status" value="1"/>
</dbReference>
<dbReference type="GO" id="GO:0005524">
    <property type="term" value="F:ATP binding"/>
    <property type="evidence" value="ECO:0007669"/>
    <property type="project" value="UniProtKB-KW"/>
</dbReference>
<dbReference type="SUPFAM" id="SSF52540">
    <property type="entry name" value="P-loop containing nucleoside triphosphate hydrolases"/>
    <property type="match status" value="1"/>
</dbReference>
<feature type="transmembrane region" description="Helical" evidence="7">
    <location>
        <begin position="12"/>
        <end position="34"/>
    </location>
</feature>
<keyword evidence="3" id="KW-0547">Nucleotide-binding</keyword>
<dbReference type="Pfam" id="PF00664">
    <property type="entry name" value="ABC_membrane"/>
    <property type="match status" value="1"/>
</dbReference>
<comment type="subcellular location">
    <subcellularLocation>
        <location evidence="1">Cell membrane</location>
        <topology evidence="1">Multi-pass membrane protein</topology>
    </subcellularLocation>
</comment>
<evidence type="ECO:0000313" key="11">
    <source>
        <dbReference type="Proteomes" id="UP000185696"/>
    </source>
</evidence>
<dbReference type="InterPro" id="IPR036640">
    <property type="entry name" value="ABC1_TM_sf"/>
</dbReference>
<protein>
    <recommendedName>
        <fullName evidence="12">ATP-binding cassette subfamily B protein</fullName>
    </recommendedName>
</protein>
<evidence type="ECO:0008006" key="12">
    <source>
        <dbReference type="Google" id="ProtNLM"/>
    </source>
</evidence>
<evidence type="ECO:0000256" key="4">
    <source>
        <dbReference type="ARBA" id="ARBA00022840"/>
    </source>
</evidence>
<dbReference type="InterPro" id="IPR003593">
    <property type="entry name" value="AAA+_ATPase"/>
</dbReference>
<dbReference type="InterPro" id="IPR027417">
    <property type="entry name" value="P-loop_NTPase"/>
</dbReference>
<evidence type="ECO:0000259" key="9">
    <source>
        <dbReference type="PROSITE" id="PS50929"/>
    </source>
</evidence>
<keyword evidence="11" id="KW-1185">Reference proteome</keyword>
<dbReference type="InterPro" id="IPR011527">
    <property type="entry name" value="ABC1_TM_dom"/>
</dbReference>
<evidence type="ECO:0000256" key="5">
    <source>
        <dbReference type="ARBA" id="ARBA00022989"/>
    </source>
</evidence>
<dbReference type="Gene3D" id="1.20.1560.10">
    <property type="entry name" value="ABC transporter type 1, transmembrane domain"/>
    <property type="match status" value="1"/>
</dbReference>
<accession>A0A7Z0WL38</accession>
<dbReference type="GO" id="GO:0140359">
    <property type="term" value="F:ABC-type transporter activity"/>
    <property type="evidence" value="ECO:0007669"/>
    <property type="project" value="InterPro"/>
</dbReference>
<dbReference type="PANTHER" id="PTHR24221:SF423">
    <property type="entry name" value="ABC TRANSPORTER"/>
    <property type="match status" value="1"/>
</dbReference>
<dbReference type="AlphaFoldDB" id="A0A7Z0WL38"/>
<feature type="domain" description="ABC transmembrane type-1" evidence="9">
    <location>
        <begin position="14"/>
        <end position="301"/>
    </location>
</feature>
<dbReference type="Proteomes" id="UP000185696">
    <property type="component" value="Unassembled WGS sequence"/>
</dbReference>
<gene>
    <name evidence="10" type="ORF">BLA60_18915</name>
</gene>
<comment type="caution">
    <text evidence="10">The sequence shown here is derived from an EMBL/GenBank/DDBJ whole genome shotgun (WGS) entry which is preliminary data.</text>
</comment>
<evidence type="ECO:0000256" key="2">
    <source>
        <dbReference type="ARBA" id="ARBA00022692"/>
    </source>
</evidence>
<name>A0A7Z0WL38_9PSEU</name>
<evidence type="ECO:0000259" key="8">
    <source>
        <dbReference type="PROSITE" id="PS50893"/>
    </source>
</evidence>
<dbReference type="InterPro" id="IPR039421">
    <property type="entry name" value="Type_1_exporter"/>
</dbReference>
<evidence type="ECO:0000256" key="1">
    <source>
        <dbReference type="ARBA" id="ARBA00004651"/>
    </source>
</evidence>
<evidence type="ECO:0000256" key="6">
    <source>
        <dbReference type="ARBA" id="ARBA00023136"/>
    </source>
</evidence>
<evidence type="ECO:0000256" key="7">
    <source>
        <dbReference type="SAM" id="Phobius"/>
    </source>
</evidence>
<dbReference type="CDD" id="cd07346">
    <property type="entry name" value="ABC_6TM_exporters"/>
    <property type="match status" value="1"/>
</dbReference>
<reference evidence="10 11" key="1">
    <citation type="submission" date="2016-12" db="EMBL/GenBank/DDBJ databases">
        <title>The draft genome sequence of Actinophytocola xinjiangensis.</title>
        <authorList>
            <person name="Wang W."/>
            <person name="Yuan L."/>
        </authorList>
    </citation>
    <scope>NUCLEOTIDE SEQUENCE [LARGE SCALE GENOMIC DNA]</scope>
    <source>
        <strain evidence="10 11">CGMCC 4.4663</strain>
    </source>
</reference>
<feature type="transmembrane region" description="Helical" evidence="7">
    <location>
        <begin position="129"/>
        <end position="150"/>
    </location>
</feature>
<feature type="transmembrane region" description="Helical" evidence="7">
    <location>
        <begin position="275"/>
        <end position="299"/>
    </location>
</feature>
<feature type="transmembrane region" description="Helical" evidence="7">
    <location>
        <begin position="156"/>
        <end position="177"/>
    </location>
</feature>
<keyword evidence="6 7" id="KW-0472">Membrane</keyword>
<dbReference type="SMART" id="SM00382">
    <property type="entry name" value="AAA"/>
    <property type="match status" value="1"/>
</dbReference>
<organism evidence="10 11">
    <name type="scientific">Actinophytocola xinjiangensis</name>
    <dbReference type="NCBI Taxonomy" id="485602"/>
    <lineage>
        <taxon>Bacteria</taxon>
        <taxon>Bacillati</taxon>
        <taxon>Actinomycetota</taxon>
        <taxon>Actinomycetes</taxon>
        <taxon>Pseudonocardiales</taxon>
        <taxon>Pseudonocardiaceae</taxon>
    </lineage>
</organism>
<dbReference type="PROSITE" id="PS50929">
    <property type="entry name" value="ABC_TM1F"/>
    <property type="match status" value="1"/>
</dbReference>
<dbReference type="PROSITE" id="PS50893">
    <property type="entry name" value="ABC_TRANSPORTER_2"/>
    <property type="match status" value="1"/>
</dbReference>
<feature type="domain" description="ABC transporter" evidence="8">
    <location>
        <begin position="339"/>
        <end position="566"/>
    </location>
</feature>
<keyword evidence="2 7" id="KW-0812">Transmembrane</keyword>
<dbReference type="EMBL" id="MSIF01000008">
    <property type="protein sequence ID" value="OLF09872.1"/>
    <property type="molecule type" value="Genomic_DNA"/>
</dbReference>